<evidence type="ECO:0000313" key="5">
    <source>
        <dbReference type="Proteomes" id="UP000184389"/>
    </source>
</evidence>
<dbReference type="EMBL" id="FQXR01000002">
    <property type="protein sequence ID" value="SHH44707.1"/>
    <property type="molecule type" value="Genomic_DNA"/>
</dbReference>
<dbReference type="RefSeq" id="WP_072742796.1">
    <property type="nucleotide sequence ID" value="NZ_FQXR01000002.1"/>
</dbReference>
<protein>
    <recommendedName>
        <fullName evidence="3">SLH domain-containing protein</fullName>
    </recommendedName>
</protein>
<dbReference type="STRING" id="1123281.SAMN02745180_00349"/>
<name>A0A1M5T1U8_9FIRM</name>
<feature type="chain" id="PRO_5012545006" description="SLH domain-containing protein" evidence="2">
    <location>
        <begin position="24"/>
        <end position="995"/>
    </location>
</feature>
<evidence type="ECO:0000313" key="4">
    <source>
        <dbReference type="EMBL" id="SHH44707.1"/>
    </source>
</evidence>
<feature type="signal peptide" evidence="2">
    <location>
        <begin position="1"/>
        <end position="23"/>
    </location>
</feature>
<dbReference type="Gene3D" id="2.60.40.1220">
    <property type="match status" value="3"/>
</dbReference>
<proteinExistence type="predicted"/>
<keyword evidence="1 2" id="KW-0732">Signal</keyword>
<organism evidence="4 5">
    <name type="scientific">Sporanaerobacter acetigenes DSM 13106</name>
    <dbReference type="NCBI Taxonomy" id="1123281"/>
    <lineage>
        <taxon>Bacteria</taxon>
        <taxon>Bacillati</taxon>
        <taxon>Bacillota</taxon>
        <taxon>Tissierellia</taxon>
        <taxon>Tissierellales</taxon>
        <taxon>Sporanaerobacteraceae</taxon>
        <taxon>Sporanaerobacter</taxon>
    </lineage>
</organism>
<accession>A0A1M5T1U8</accession>
<dbReference type="PROSITE" id="PS51272">
    <property type="entry name" value="SLH"/>
    <property type="match status" value="1"/>
</dbReference>
<gene>
    <name evidence="4" type="ORF">SAMN02745180_00349</name>
</gene>
<evidence type="ECO:0000256" key="1">
    <source>
        <dbReference type="ARBA" id="ARBA00022729"/>
    </source>
</evidence>
<dbReference type="AlphaFoldDB" id="A0A1M5T1U8"/>
<sequence length="995" mass="111992">MKKSIALVLSIVLVLLTLTPALANSTQDELYNQCGEILGSSRILQGNASGDLMLEQKLKRQDMVVLVSRLFREEDKARYSKAEVPFKDVTNPFYKSYINWSMNKKLIEGKTPTKFGFNEIVTVQQLQAVLLRALDYNEEASKWGKVPDEATKLGIMNSIEAMPANKEVERGLMAVMTVNALRINKKGTNTTLAEFLNMSIPDAFTVENKVIVNRDAVQIEGIATGVKTLKLNIKPVSSNITTGEKIVDVPLDSNGRFSVEVKGLQSGNYNYRFSNGNSYTKYESFTIKELPFELSDVKGDNLKEIKLTFTKAVDKNTALFASNYYTNAGTIKKVRLEDGDRQVILTLDNNINMTNQKNYKISIYKIKSESGEDISIKDKEFTAFDNKVPDIVKIKQLGNKVIKVYFSEPIKPATNSNFKIDGKRFSGSVRTEDHIVYLTFFTSQKEGKYVLTTTNIEDYCGYKAIEKDTPFEIVLDKEPPKLVNARATLEEVVLKFDEDINPDTCSKNNFYWQYGSMKRYPTQVRVCGDEVILDFSNNRLLANVETTIYVDGAEDYSGNKIRNEQTKITPVIDMTTPEVVSIKVSNDGKDITVYYSKSVVGDNKNFYTIKDRNNKIVNIKEVTGSGREYTIKLFTPLPVDTNSLNIQGVYDTTTLKNTIIPYSTTIEMKDLTRPKITSYSGNGRQIMLQFSKKMDIGTLVDPNNYLISLGNYKTYMPKDAEFNPLNDGQTLVILLPEKIDGKDVNVGLRGNLTELQIIRLADPIGNYIEPDVVNLTFDYNTSGKAKVVDFIEYPGYQGLMTESNKIQVRFSEPIVSASPYDFKIYGRTIYDVQTDGTDVVTLLLDDTNDTASPNSLTVNSRNDIKTFIGNEVQYGGITVKDKVSPHLKDDNYNLTIYRNTIELTFSEPLESKVETLFANDLIITSESTRKPLSPSEYETKLKMGNPDTIVITIKTRRADSYSIMLASEPKYIMDKSGNIIESSGQVFYTNTITSY</sequence>
<dbReference type="InterPro" id="IPR001119">
    <property type="entry name" value="SLH_dom"/>
</dbReference>
<keyword evidence="5" id="KW-1185">Reference proteome</keyword>
<dbReference type="OrthoDB" id="1706086at2"/>
<evidence type="ECO:0000259" key="3">
    <source>
        <dbReference type="PROSITE" id="PS51272"/>
    </source>
</evidence>
<reference evidence="4 5" key="1">
    <citation type="submission" date="2016-11" db="EMBL/GenBank/DDBJ databases">
        <authorList>
            <person name="Jaros S."/>
            <person name="Januszkiewicz K."/>
            <person name="Wedrychowicz H."/>
        </authorList>
    </citation>
    <scope>NUCLEOTIDE SEQUENCE [LARGE SCALE GENOMIC DNA]</scope>
    <source>
        <strain evidence="4 5">DSM 13106</strain>
    </source>
</reference>
<evidence type="ECO:0000256" key="2">
    <source>
        <dbReference type="SAM" id="SignalP"/>
    </source>
</evidence>
<feature type="domain" description="SLH" evidence="3">
    <location>
        <begin position="81"/>
        <end position="144"/>
    </location>
</feature>
<dbReference type="Proteomes" id="UP000184389">
    <property type="component" value="Unassembled WGS sequence"/>
</dbReference>
<dbReference type="InterPro" id="IPR014755">
    <property type="entry name" value="Cu-Rt/internalin_Ig-like"/>
</dbReference>